<organism evidence="1 2">
    <name type="scientific">Flagellimonas nanhaiensis</name>
    <dbReference type="NCBI Taxonomy" id="2292706"/>
    <lineage>
        <taxon>Bacteria</taxon>
        <taxon>Pseudomonadati</taxon>
        <taxon>Bacteroidota</taxon>
        <taxon>Flavobacteriia</taxon>
        <taxon>Flavobacteriales</taxon>
        <taxon>Flavobacteriaceae</taxon>
        <taxon>Flagellimonas</taxon>
    </lineage>
</organism>
<dbReference type="EMBL" id="QTJX01000002">
    <property type="protein sequence ID" value="RDY59762.1"/>
    <property type="molecule type" value="Genomic_DNA"/>
</dbReference>
<accession>A0A371JQH0</accession>
<gene>
    <name evidence="1" type="ORF">DX873_10390</name>
</gene>
<proteinExistence type="predicted"/>
<evidence type="ECO:0000313" key="1">
    <source>
        <dbReference type="EMBL" id="RDY59762.1"/>
    </source>
</evidence>
<evidence type="ECO:0000313" key="2">
    <source>
        <dbReference type="Proteomes" id="UP000261828"/>
    </source>
</evidence>
<protein>
    <recommendedName>
        <fullName evidence="3">Lipoprotein</fullName>
    </recommendedName>
</protein>
<dbReference type="OrthoDB" id="1161832at2"/>
<dbReference type="Proteomes" id="UP000261828">
    <property type="component" value="Unassembled WGS sequence"/>
</dbReference>
<comment type="caution">
    <text evidence="1">The sequence shown here is derived from an EMBL/GenBank/DDBJ whole genome shotgun (WGS) entry which is preliminary data.</text>
</comment>
<name>A0A371JQH0_9FLAO</name>
<keyword evidence="2" id="KW-1185">Reference proteome</keyword>
<dbReference type="RefSeq" id="WP_116184375.1">
    <property type="nucleotide sequence ID" value="NZ_QTJX01000002.1"/>
</dbReference>
<dbReference type="PROSITE" id="PS51257">
    <property type="entry name" value="PROKAR_LIPOPROTEIN"/>
    <property type="match status" value="1"/>
</dbReference>
<sequence>MKYVHISGLILILLFVSCKNNKKEVVSDDSKTEQTLKDISELSYQEIFYLLHSEEEYGIDYHGEAFGQDASHKVILVNLASDGCGNGVALRSTEDKMTLQAAVKISFRFLGNPANEMYRLYSVKPEETIPVGHSKLCYNGSEYIIQREIVSAGFEEQNED</sequence>
<dbReference type="AlphaFoldDB" id="A0A371JQH0"/>
<evidence type="ECO:0008006" key="3">
    <source>
        <dbReference type="Google" id="ProtNLM"/>
    </source>
</evidence>
<reference evidence="1 2" key="1">
    <citation type="submission" date="2018-08" db="EMBL/GenBank/DDBJ databases">
        <title>Muricauda nanhaiensis sp. nov., isolated from seawater of the South China Sea.</title>
        <authorList>
            <person name="Dang Y."/>
        </authorList>
    </citation>
    <scope>NUCLEOTIDE SEQUENCE [LARGE SCALE GENOMIC DNA]</scope>
    <source>
        <strain evidence="1 2">SM1704</strain>
    </source>
</reference>